<feature type="compositionally biased region" description="Basic residues" evidence="1">
    <location>
        <begin position="100"/>
        <end position="114"/>
    </location>
</feature>
<name>A0A6J4UQY8_9ACTN</name>
<dbReference type="EMBL" id="CADCWC010000513">
    <property type="protein sequence ID" value="CAA9557431.1"/>
    <property type="molecule type" value="Genomic_DNA"/>
</dbReference>
<keyword evidence="2" id="KW-0560">Oxidoreductase</keyword>
<feature type="region of interest" description="Disordered" evidence="1">
    <location>
        <begin position="1"/>
        <end position="160"/>
    </location>
</feature>
<feature type="compositionally biased region" description="Low complexity" evidence="1">
    <location>
        <begin position="23"/>
        <end position="32"/>
    </location>
</feature>
<feature type="compositionally biased region" description="Basic residues" evidence="1">
    <location>
        <begin position="214"/>
        <end position="223"/>
    </location>
</feature>
<dbReference type="EC" id="1.11.1.10" evidence="2"/>
<keyword evidence="2" id="KW-0575">Peroxidase</keyword>
<reference evidence="2" key="1">
    <citation type="submission" date="2020-02" db="EMBL/GenBank/DDBJ databases">
        <authorList>
            <person name="Meier V. D."/>
        </authorList>
    </citation>
    <scope>NUCLEOTIDE SEQUENCE</scope>
    <source>
        <strain evidence="2">AVDCRST_MAG79</strain>
    </source>
</reference>
<feature type="region of interest" description="Disordered" evidence="1">
    <location>
        <begin position="195"/>
        <end position="223"/>
    </location>
</feature>
<organism evidence="2">
    <name type="scientific">uncultured Thermoleophilia bacterium</name>
    <dbReference type="NCBI Taxonomy" id="1497501"/>
    <lineage>
        <taxon>Bacteria</taxon>
        <taxon>Bacillati</taxon>
        <taxon>Actinomycetota</taxon>
        <taxon>Thermoleophilia</taxon>
        <taxon>environmental samples</taxon>
    </lineage>
</organism>
<protein>
    <submittedName>
        <fullName evidence="2">Non-heme chloroperoxidase</fullName>
        <ecNumber evidence="2">1.11.1.10</ecNumber>
    </submittedName>
</protein>
<feature type="non-terminal residue" evidence="2">
    <location>
        <position position="1"/>
    </location>
</feature>
<gene>
    <name evidence="2" type="ORF">AVDCRST_MAG79-3201</name>
</gene>
<evidence type="ECO:0000256" key="1">
    <source>
        <dbReference type="SAM" id="MobiDB-lite"/>
    </source>
</evidence>
<evidence type="ECO:0000313" key="2">
    <source>
        <dbReference type="EMBL" id="CAA9557431.1"/>
    </source>
</evidence>
<dbReference type="GO" id="GO:0016691">
    <property type="term" value="F:chloride peroxidase activity"/>
    <property type="evidence" value="ECO:0007669"/>
    <property type="project" value="UniProtKB-EC"/>
</dbReference>
<feature type="compositionally biased region" description="Basic and acidic residues" evidence="1">
    <location>
        <begin position="1"/>
        <end position="10"/>
    </location>
</feature>
<feature type="compositionally biased region" description="Basic residues" evidence="1">
    <location>
        <begin position="145"/>
        <end position="160"/>
    </location>
</feature>
<accession>A0A6J4UQY8</accession>
<sequence>AVCEDHRSARDGAVLRGPRRGAARGADPRVAAEPPDVGGADQRAHRGGLPVRRVRPPRLRRVGEARRRLRLRHLRVGPQRPDDAARPPGRRARRLLDGRRRGRALRRALRHRPRGQGDAPRRRPALPAQDRRQPRRRAAVAVRRDARRRHGRPRGLPRRLLPRLLQHRHGEGARRPRAVQQVDRVARVAARDAAVHRRVRHHRLPRGPREARCAHARRPRQRG</sequence>
<dbReference type="AlphaFoldDB" id="A0A6J4UQY8"/>
<feature type="compositionally biased region" description="Basic residues" evidence="1">
    <location>
        <begin position="196"/>
        <end position="206"/>
    </location>
</feature>
<feature type="non-terminal residue" evidence="2">
    <location>
        <position position="223"/>
    </location>
</feature>
<proteinExistence type="predicted"/>